<evidence type="ECO:0000256" key="2">
    <source>
        <dbReference type="ARBA" id="ARBA00022692"/>
    </source>
</evidence>
<dbReference type="EMBL" id="FOQA01000002">
    <property type="protein sequence ID" value="SFH67133.1"/>
    <property type="molecule type" value="Genomic_DNA"/>
</dbReference>
<accession>A0A1I3BY48</accession>
<evidence type="ECO:0000259" key="6">
    <source>
        <dbReference type="Pfam" id="PF00520"/>
    </source>
</evidence>
<dbReference type="Proteomes" id="UP000199287">
    <property type="component" value="Unassembled WGS sequence"/>
</dbReference>
<dbReference type="AlphaFoldDB" id="A0A1I3BY48"/>
<feature type="domain" description="Ion transport" evidence="6">
    <location>
        <begin position="36"/>
        <end position="143"/>
    </location>
</feature>
<name>A0A1I3BY48_9FIRM</name>
<keyword evidence="3 5" id="KW-1133">Transmembrane helix</keyword>
<evidence type="ECO:0000256" key="1">
    <source>
        <dbReference type="ARBA" id="ARBA00004141"/>
    </source>
</evidence>
<proteinExistence type="predicted"/>
<keyword evidence="8" id="KW-1185">Reference proteome</keyword>
<dbReference type="RefSeq" id="WP_093370226.1">
    <property type="nucleotide sequence ID" value="NZ_FOQA01000002.1"/>
</dbReference>
<dbReference type="Gene3D" id="1.20.120.350">
    <property type="entry name" value="Voltage-gated potassium channels. Chain C"/>
    <property type="match status" value="1"/>
</dbReference>
<keyword evidence="4 5" id="KW-0472">Membrane</keyword>
<sequence length="187" mass="22031">MEKIWKFIHQKIKDIFRAYKTLLTIITDISDKTAVYETIMALLIVLVLGLSFLDIFVIDNRRFSLYVEAFDLAVCVVFAIDLTLRYRASTSKKSFFKKSWIEILAIIPFDVVFRAFRIVRIVRVARVTRASRIGRFVNTFSKVFRNIERLPMVAKMANPQYFRYKRFKKLLFGYGKSKSEDSPSQKE</sequence>
<dbReference type="STRING" id="69895.SAMN05192551_10295"/>
<evidence type="ECO:0000313" key="7">
    <source>
        <dbReference type="EMBL" id="SFH67133.1"/>
    </source>
</evidence>
<keyword evidence="2 5" id="KW-0812">Transmembrane</keyword>
<evidence type="ECO:0000256" key="5">
    <source>
        <dbReference type="SAM" id="Phobius"/>
    </source>
</evidence>
<evidence type="ECO:0000256" key="3">
    <source>
        <dbReference type="ARBA" id="ARBA00022989"/>
    </source>
</evidence>
<evidence type="ECO:0000256" key="4">
    <source>
        <dbReference type="ARBA" id="ARBA00023136"/>
    </source>
</evidence>
<dbReference type="SUPFAM" id="SSF81324">
    <property type="entry name" value="Voltage-gated potassium channels"/>
    <property type="match status" value="1"/>
</dbReference>
<feature type="transmembrane region" description="Helical" evidence="5">
    <location>
        <begin position="100"/>
        <end position="119"/>
    </location>
</feature>
<reference evidence="8" key="1">
    <citation type="submission" date="2016-10" db="EMBL/GenBank/DDBJ databases">
        <authorList>
            <person name="Varghese N."/>
            <person name="Submissions S."/>
        </authorList>
    </citation>
    <scope>NUCLEOTIDE SEQUENCE [LARGE SCALE GENOMIC DNA]</scope>
    <source>
        <strain evidence="8">Z-7934</strain>
    </source>
</reference>
<feature type="transmembrane region" description="Helical" evidence="5">
    <location>
        <begin position="39"/>
        <end position="57"/>
    </location>
</feature>
<dbReference type="GO" id="GO:0016020">
    <property type="term" value="C:membrane"/>
    <property type="evidence" value="ECO:0007669"/>
    <property type="project" value="UniProtKB-SubCell"/>
</dbReference>
<organism evidence="7 8">
    <name type="scientific">Tindallia magadiensis</name>
    <dbReference type="NCBI Taxonomy" id="69895"/>
    <lineage>
        <taxon>Bacteria</taxon>
        <taxon>Bacillati</taxon>
        <taxon>Bacillota</taxon>
        <taxon>Clostridia</taxon>
        <taxon>Peptostreptococcales</taxon>
        <taxon>Tindalliaceae</taxon>
        <taxon>Tindallia</taxon>
    </lineage>
</organism>
<dbReference type="GO" id="GO:0005216">
    <property type="term" value="F:monoatomic ion channel activity"/>
    <property type="evidence" value="ECO:0007669"/>
    <property type="project" value="InterPro"/>
</dbReference>
<dbReference type="InterPro" id="IPR005821">
    <property type="entry name" value="Ion_trans_dom"/>
</dbReference>
<dbReference type="InterPro" id="IPR027359">
    <property type="entry name" value="Volt_channel_dom_sf"/>
</dbReference>
<evidence type="ECO:0000313" key="8">
    <source>
        <dbReference type="Proteomes" id="UP000199287"/>
    </source>
</evidence>
<protein>
    <submittedName>
        <fullName evidence="7">Ion transport protein</fullName>
    </submittedName>
</protein>
<dbReference type="Pfam" id="PF00520">
    <property type="entry name" value="Ion_trans"/>
    <property type="match status" value="1"/>
</dbReference>
<feature type="transmembrane region" description="Helical" evidence="5">
    <location>
        <begin position="69"/>
        <end position="88"/>
    </location>
</feature>
<gene>
    <name evidence="7" type="ORF">SAMN05192551_10295</name>
</gene>
<comment type="subcellular location">
    <subcellularLocation>
        <location evidence="1">Membrane</location>
        <topology evidence="1">Multi-pass membrane protein</topology>
    </subcellularLocation>
</comment>